<reference evidence="3" key="1">
    <citation type="submission" date="2012-08" db="EMBL/GenBank/DDBJ databases">
        <title>The Genome Sequence of Wuchereria bancrofti.</title>
        <authorList>
            <person name="Nutman T.B."/>
            <person name="Fink D.L."/>
            <person name="Russ C."/>
            <person name="Young S."/>
            <person name="Zeng Q."/>
            <person name="Koehrsen M."/>
            <person name="Alvarado L."/>
            <person name="Berlin A."/>
            <person name="Chapman S.B."/>
            <person name="Chen Z."/>
            <person name="Freedman E."/>
            <person name="Gellesch M."/>
            <person name="Goldberg J."/>
            <person name="Griggs A."/>
            <person name="Gujja S."/>
            <person name="Heilman E.R."/>
            <person name="Heiman D."/>
            <person name="Hepburn T."/>
            <person name="Howarth C."/>
            <person name="Jen D."/>
            <person name="Larson L."/>
            <person name="Lewis B."/>
            <person name="Mehta T."/>
            <person name="Park D."/>
            <person name="Pearson M."/>
            <person name="Roberts A."/>
            <person name="Saif S."/>
            <person name="Shea T."/>
            <person name="Shenoy N."/>
            <person name="Sisk P."/>
            <person name="Stolte C."/>
            <person name="Sykes S."/>
            <person name="Walk T."/>
            <person name="White J."/>
            <person name="Yandava C."/>
            <person name="Haas B."/>
            <person name="Henn M.R."/>
            <person name="Nusbaum C."/>
            <person name="Birren B."/>
        </authorList>
    </citation>
    <scope>NUCLEOTIDE SEQUENCE [LARGE SCALE GENOMIC DNA]</scope>
    <source>
        <strain evidence="3">NA</strain>
    </source>
</reference>
<dbReference type="EMBL" id="ADBV01003826">
    <property type="protein sequence ID" value="EJW81217.1"/>
    <property type="molecule type" value="Genomic_DNA"/>
</dbReference>
<dbReference type="AlphaFoldDB" id="J9EVP9"/>
<comment type="caution">
    <text evidence="2">The sequence shown here is derived from an EMBL/GenBank/DDBJ whole genome shotgun (WGS) entry which is preliminary data.</text>
</comment>
<accession>J9EVP9</accession>
<gene>
    <name evidence="2" type="ORF">WUBG_07874</name>
</gene>
<feature type="compositionally biased region" description="Basic and acidic residues" evidence="1">
    <location>
        <begin position="209"/>
        <end position="219"/>
    </location>
</feature>
<feature type="region of interest" description="Disordered" evidence="1">
    <location>
        <begin position="202"/>
        <end position="222"/>
    </location>
</feature>
<name>J9EVP9_WUCBA</name>
<proteinExistence type="predicted"/>
<evidence type="ECO:0000313" key="3">
    <source>
        <dbReference type="Proteomes" id="UP000004810"/>
    </source>
</evidence>
<feature type="region of interest" description="Disordered" evidence="1">
    <location>
        <begin position="36"/>
        <end position="59"/>
    </location>
</feature>
<dbReference type="Proteomes" id="UP000004810">
    <property type="component" value="Unassembled WGS sequence"/>
</dbReference>
<evidence type="ECO:0000256" key="1">
    <source>
        <dbReference type="SAM" id="MobiDB-lite"/>
    </source>
</evidence>
<evidence type="ECO:0000313" key="2">
    <source>
        <dbReference type="EMBL" id="EJW81217.1"/>
    </source>
</evidence>
<organism evidence="2 3">
    <name type="scientific">Wuchereria bancrofti</name>
    <dbReference type="NCBI Taxonomy" id="6293"/>
    <lineage>
        <taxon>Eukaryota</taxon>
        <taxon>Metazoa</taxon>
        <taxon>Ecdysozoa</taxon>
        <taxon>Nematoda</taxon>
        <taxon>Chromadorea</taxon>
        <taxon>Rhabditida</taxon>
        <taxon>Spirurina</taxon>
        <taxon>Spiruromorpha</taxon>
        <taxon>Filarioidea</taxon>
        <taxon>Onchocercidae</taxon>
        <taxon>Wuchereria</taxon>
    </lineage>
</organism>
<feature type="non-terminal residue" evidence="2">
    <location>
        <position position="235"/>
    </location>
</feature>
<protein>
    <submittedName>
        <fullName evidence="2">Uncharacterized protein</fullName>
    </submittedName>
</protein>
<sequence>MCLRSAAAEEAFRHLSDLEQSLPLSATSTTTITTTTTTTTTTITSTPSMQTATTTSSSSSSIDLNELSIASHVMKDYFFKEVIHKKQSSQNRFISRSVHNLHLLTPKNRILSNGHTLCPSNENGNQTISNGNLFNGAAREEENFIFTINSFYTKFSSLQTNPISGRYVRRNVEKLSLQNQETNIKMPYIRMKKWLSSADVKYSKGGRRNSRDHLMKDSKVGTSTTNLSYSKSIRY</sequence>